<dbReference type="GO" id="GO:0008168">
    <property type="term" value="F:methyltransferase activity"/>
    <property type="evidence" value="ECO:0007669"/>
    <property type="project" value="UniProtKB-KW"/>
</dbReference>
<dbReference type="InterPro" id="IPR051259">
    <property type="entry name" value="rRNA_Methyltransferase"/>
</dbReference>
<reference evidence="4" key="1">
    <citation type="submission" date="2016-09" db="EMBL/GenBank/DDBJ databases">
        <authorList>
            <consortium name="Pathogen Informatics"/>
            <person name="Sun Q."/>
            <person name="Inoue M."/>
        </authorList>
    </citation>
    <scope>NUCLEOTIDE SEQUENCE</scope>
</reference>
<dbReference type="Pfam" id="PF00588">
    <property type="entry name" value="SpoU_methylase"/>
    <property type="match status" value="1"/>
</dbReference>
<evidence type="ECO:0000259" key="3">
    <source>
        <dbReference type="Pfam" id="PF00588"/>
    </source>
</evidence>
<evidence type="ECO:0000256" key="1">
    <source>
        <dbReference type="ARBA" id="ARBA00022603"/>
    </source>
</evidence>
<name>A0ABY1UP61_9APIC</name>
<sequence length="259" mass="29919">MYINRMTLNNMKEEKNNCNDDNLPTNGDINDNGMSIISCINNNLKKKDSDEKIKIYVVIYNIGKKKNVGSIVRSCVAFNVHKIFIVGKRKKEINFFGNMGTYDYITIEYFDNIYELKEYLKKNDILLYACEITANALSITTNPYENKDTAFLFGNEGTGIHDNVLKICDKIIYIPQYGKGTASLNVSVSCAIILQNFAVWANYEQAEIQNKKFIVQKKMSKLQKYLNPTDDMLKQIHFKRSLRSQKKIENHIISLENFI</sequence>
<dbReference type="CDD" id="cd18096">
    <property type="entry name" value="SpoU-like"/>
    <property type="match status" value="1"/>
</dbReference>
<dbReference type="EMBL" id="LT969433">
    <property type="protein sequence ID" value="SOV15079.1"/>
    <property type="molecule type" value="Genomic_DNA"/>
</dbReference>
<feature type="domain" description="tRNA/rRNA methyltransferase SpoU type" evidence="3">
    <location>
        <begin position="55"/>
        <end position="194"/>
    </location>
</feature>
<dbReference type="InterPro" id="IPR001537">
    <property type="entry name" value="SpoU_MeTrfase"/>
</dbReference>
<dbReference type="Proteomes" id="UP000831156">
    <property type="component" value="Chromosome 10"/>
</dbReference>
<dbReference type="InterPro" id="IPR029026">
    <property type="entry name" value="tRNA_m1G_MTases_N"/>
</dbReference>
<evidence type="ECO:0000313" key="4">
    <source>
        <dbReference type="EMBL" id="SOV15079.1"/>
    </source>
</evidence>
<dbReference type="Gene3D" id="3.40.1280.10">
    <property type="match status" value="1"/>
</dbReference>
<proteinExistence type="predicted"/>
<keyword evidence="1 4" id="KW-0489">Methyltransferase</keyword>
<keyword evidence="2" id="KW-0808">Transferase</keyword>
<protein>
    <submittedName>
        <fullName evidence="4">RNA methyltransferase, putative</fullName>
    </submittedName>
</protein>
<keyword evidence="5" id="KW-1185">Reference proteome</keyword>
<dbReference type="PANTHER" id="PTHR43191">
    <property type="entry name" value="RRNA METHYLTRANSFERASE 3"/>
    <property type="match status" value="1"/>
</dbReference>
<evidence type="ECO:0000313" key="5">
    <source>
        <dbReference type="Proteomes" id="UP000831156"/>
    </source>
</evidence>
<accession>A0ABY1UP61</accession>
<dbReference type="PANTHER" id="PTHR43191:SF7">
    <property type="entry name" value="OBP33PEP LIKE PROTEIN"/>
    <property type="match status" value="1"/>
</dbReference>
<dbReference type="InterPro" id="IPR029028">
    <property type="entry name" value="Alpha/beta_knot_MTases"/>
</dbReference>
<organism evidence="4 5">
    <name type="scientific">Plasmodium gaboni</name>
    <dbReference type="NCBI Taxonomy" id="647221"/>
    <lineage>
        <taxon>Eukaryota</taxon>
        <taxon>Sar</taxon>
        <taxon>Alveolata</taxon>
        <taxon>Apicomplexa</taxon>
        <taxon>Aconoidasida</taxon>
        <taxon>Haemosporida</taxon>
        <taxon>Plasmodiidae</taxon>
        <taxon>Plasmodium</taxon>
        <taxon>Plasmodium (Laverania)</taxon>
    </lineage>
</organism>
<dbReference type="GO" id="GO:0032259">
    <property type="term" value="P:methylation"/>
    <property type="evidence" value="ECO:0007669"/>
    <property type="project" value="UniProtKB-KW"/>
</dbReference>
<gene>
    <name evidence="4" type="ORF">PGABG01_1028600</name>
</gene>
<evidence type="ECO:0000256" key="2">
    <source>
        <dbReference type="ARBA" id="ARBA00022679"/>
    </source>
</evidence>
<dbReference type="SUPFAM" id="SSF75217">
    <property type="entry name" value="alpha/beta knot"/>
    <property type="match status" value="1"/>
</dbReference>